<dbReference type="RefSeq" id="WP_142592017.1">
    <property type="nucleotide sequence ID" value="NZ_CABFWF030000008.1"/>
</dbReference>
<dbReference type="Gene3D" id="2.60.120.10">
    <property type="entry name" value="Jelly Rolls"/>
    <property type="match status" value="1"/>
</dbReference>
<dbReference type="CDD" id="cd20293">
    <property type="entry name" value="cupin_HutD_N"/>
    <property type="match status" value="1"/>
</dbReference>
<evidence type="ECO:0000313" key="2">
    <source>
        <dbReference type="Proteomes" id="UP000606921"/>
    </source>
</evidence>
<protein>
    <submittedName>
        <fullName evidence="1">HutD-family protein</fullName>
    </submittedName>
</protein>
<accession>A0ABM8PHC3</accession>
<evidence type="ECO:0000313" key="1">
    <source>
        <dbReference type="EMBL" id="CAD7030263.1"/>
    </source>
</evidence>
<dbReference type="SUPFAM" id="SSF51182">
    <property type="entry name" value="RmlC-like cupins"/>
    <property type="match status" value="1"/>
</dbReference>
<name>A0ABM8PHC3_9HYPH</name>
<dbReference type="Proteomes" id="UP000606921">
    <property type="component" value="Unassembled WGS sequence"/>
</dbReference>
<dbReference type="InterPro" id="IPR010282">
    <property type="entry name" value="Uncharacterised_HutD/Ves"/>
</dbReference>
<comment type="caution">
    <text evidence="1">The sequence shown here is derived from an EMBL/GenBank/DDBJ whole genome shotgun (WGS) entry which is preliminary data.</text>
</comment>
<reference evidence="1 2" key="1">
    <citation type="submission" date="2020-11" db="EMBL/GenBank/DDBJ databases">
        <authorList>
            <person name="Lassalle F."/>
        </authorList>
    </citation>
    <scope>NUCLEOTIDE SEQUENCE [LARGE SCALE GENOMIC DNA]</scope>
    <source>
        <strain evidence="1 2">JC140</strain>
    </source>
</reference>
<keyword evidence="2" id="KW-1185">Reference proteome</keyword>
<dbReference type="EMBL" id="CABFWF030000008">
    <property type="protein sequence ID" value="CAD7030263.1"/>
    <property type="molecule type" value="Genomic_DNA"/>
</dbReference>
<dbReference type="PANTHER" id="PTHR37943">
    <property type="entry name" value="PROTEIN VES"/>
    <property type="match status" value="1"/>
</dbReference>
<organism evidence="1 2">
    <name type="scientific">Pseudorhizobium endolithicum</name>
    <dbReference type="NCBI Taxonomy" id="1191678"/>
    <lineage>
        <taxon>Bacteria</taxon>
        <taxon>Pseudomonadati</taxon>
        <taxon>Pseudomonadota</taxon>
        <taxon>Alphaproteobacteria</taxon>
        <taxon>Hyphomicrobiales</taxon>
        <taxon>Rhizobiaceae</taxon>
        <taxon>Rhizobium/Agrobacterium group</taxon>
        <taxon>Pseudorhizobium</taxon>
    </lineage>
</organism>
<proteinExistence type="predicted"/>
<dbReference type="InterPro" id="IPR014710">
    <property type="entry name" value="RmlC-like_jellyroll"/>
</dbReference>
<gene>
    <name evidence="1" type="ORF">REJC140_02809</name>
</gene>
<dbReference type="Pfam" id="PF05962">
    <property type="entry name" value="HutD"/>
    <property type="match status" value="1"/>
</dbReference>
<dbReference type="PANTHER" id="PTHR37943:SF1">
    <property type="entry name" value="PROTEIN VES"/>
    <property type="match status" value="1"/>
</dbReference>
<dbReference type="InterPro" id="IPR011051">
    <property type="entry name" value="RmlC_Cupin_sf"/>
</dbReference>
<sequence>MQVLRAADYRRMPWKNGGGETAEIAVHPPAAGLDGFGWRVSMATVASGGPFSSFPGIDRTLCVLTGAGLRLDIEGSAPILLDAQSNPCSFPADVATSASLIEGMITDLNVMTRRGIFTHSVERLVGPCSVPPKEDVRMLLCRTGRLKVSTGGDILVLHPLDALLAEARDVLDTAEGADFFLIRIRKVAPHFV</sequence>